<keyword evidence="3" id="KW-1185">Reference proteome</keyword>
<dbReference type="RefSeq" id="WP_142871026.1">
    <property type="nucleotide sequence ID" value="NZ_CP045503.2"/>
</dbReference>
<keyword evidence="1" id="KW-0472">Membrane</keyword>
<sequence>MNSTSLFKLCRIGYITLVLMLSAWFINKGITGEYSVAFTALWIIPLLFPLKGIIEGKPYTYAWASFIICVYMLHGLTLLYVTETHFLFALVEVLLLGALLIGFPFYARIRGKELGLGLKKKQK</sequence>
<protein>
    <submittedName>
        <fullName evidence="2">DUF2069 domain-containing protein</fullName>
    </submittedName>
</protein>
<keyword evidence="1" id="KW-0812">Transmembrane</keyword>
<dbReference type="EMBL" id="CP045503">
    <property type="protein sequence ID" value="QPG58355.1"/>
    <property type="molecule type" value="Genomic_DNA"/>
</dbReference>
<proteinExistence type="predicted"/>
<dbReference type="InterPro" id="IPR018643">
    <property type="entry name" value="DUF2069_membrane"/>
</dbReference>
<evidence type="ECO:0000313" key="3">
    <source>
        <dbReference type="Proteomes" id="UP000316416"/>
    </source>
</evidence>
<feature type="transmembrane region" description="Helical" evidence="1">
    <location>
        <begin position="86"/>
        <end position="107"/>
    </location>
</feature>
<organism evidence="2 3">
    <name type="scientific">Shewanella eurypsychrophilus</name>
    <dbReference type="NCBI Taxonomy" id="2593656"/>
    <lineage>
        <taxon>Bacteria</taxon>
        <taxon>Pseudomonadati</taxon>
        <taxon>Pseudomonadota</taxon>
        <taxon>Gammaproteobacteria</taxon>
        <taxon>Alteromonadales</taxon>
        <taxon>Shewanellaceae</taxon>
        <taxon>Shewanella</taxon>
    </lineage>
</organism>
<keyword evidence="1" id="KW-1133">Transmembrane helix</keyword>
<feature type="transmembrane region" description="Helical" evidence="1">
    <location>
        <begin position="61"/>
        <end position="80"/>
    </location>
</feature>
<evidence type="ECO:0000256" key="1">
    <source>
        <dbReference type="SAM" id="Phobius"/>
    </source>
</evidence>
<feature type="transmembrane region" description="Helical" evidence="1">
    <location>
        <begin position="36"/>
        <end position="54"/>
    </location>
</feature>
<gene>
    <name evidence="2" type="ORF">FM038_013545</name>
</gene>
<reference evidence="2" key="1">
    <citation type="submission" date="2021-07" db="EMBL/GenBank/DDBJ databases">
        <title>Shewanella sp. YLB-07 whole genome sequence.</title>
        <authorList>
            <person name="Yu L."/>
        </authorList>
    </citation>
    <scope>NUCLEOTIDE SEQUENCE</scope>
    <source>
        <strain evidence="2">YLB-08</strain>
    </source>
</reference>
<name>A0ABX6V784_9GAMM</name>
<accession>A0ABX6V784</accession>
<feature type="transmembrane region" description="Helical" evidence="1">
    <location>
        <begin position="12"/>
        <end position="30"/>
    </location>
</feature>
<dbReference type="Proteomes" id="UP000316416">
    <property type="component" value="Chromosome"/>
</dbReference>
<dbReference type="Pfam" id="PF09842">
    <property type="entry name" value="DUF2069"/>
    <property type="match status" value="1"/>
</dbReference>
<evidence type="ECO:0000313" key="2">
    <source>
        <dbReference type="EMBL" id="QPG58355.1"/>
    </source>
</evidence>